<keyword evidence="2" id="KW-1185">Reference proteome</keyword>
<dbReference type="Gene3D" id="1.25.10.10">
    <property type="entry name" value="Leucine-rich Repeat Variant"/>
    <property type="match status" value="1"/>
</dbReference>
<dbReference type="CDD" id="cd00688">
    <property type="entry name" value="ISOPREN_C2_like"/>
    <property type="match status" value="1"/>
</dbReference>
<dbReference type="InterPro" id="IPR011989">
    <property type="entry name" value="ARM-like"/>
</dbReference>
<proteinExistence type="predicted"/>
<dbReference type="Proteomes" id="UP000315010">
    <property type="component" value="Unassembled WGS sequence"/>
</dbReference>
<reference evidence="1 2" key="1">
    <citation type="submission" date="2019-02" db="EMBL/GenBank/DDBJ databases">
        <title>Deep-cultivation of Planctomycetes and their phenomic and genomic characterization uncovers novel biology.</title>
        <authorList>
            <person name="Wiegand S."/>
            <person name="Jogler M."/>
            <person name="Boedeker C."/>
            <person name="Pinto D."/>
            <person name="Vollmers J."/>
            <person name="Rivas-Marin E."/>
            <person name="Kohn T."/>
            <person name="Peeters S.H."/>
            <person name="Heuer A."/>
            <person name="Rast P."/>
            <person name="Oberbeckmann S."/>
            <person name="Bunk B."/>
            <person name="Jeske O."/>
            <person name="Meyerdierks A."/>
            <person name="Storesund J.E."/>
            <person name="Kallscheuer N."/>
            <person name="Luecker S."/>
            <person name="Lage O.M."/>
            <person name="Pohl T."/>
            <person name="Merkel B.J."/>
            <person name="Hornburger P."/>
            <person name="Mueller R.-W."/>
            <person name="Bruemmer F."/>
            <person name="Labrenz M."/>
            <person name="Spormann A.M."/>
            <person name="Op Den Camp H."/>
            <person name="Overmann J."/>
            <person name="Amann R."/>
            <person name="Jetten M.S.M."/>
            <person name="Mascher T."/>
            <person name="Medema M.H."/>
            <person name="Devos D.P."/>
            <person name="Kaster A.-K."/>
            <person name="Ovreas L."/>
            <person name="Rohde M."/>
            <person name="Galperin M.Y."/>
            <person name="Jogler C."/>
        </authorList>
    </citation>
    <scope>NUCLEOTIDE SEQUENCE [LARGE SCALE GENOMIC DNA]</scope>
    <source>
        <strain evidence="1 2">CA13</strain>
    </source>
</reference>
<name>A0A5C5Z1N7_9BACT</name>
<sequence>MCFVRIFVNQKTALLGISILAAVWLTPTPSQAKMVMEDPAVQAMVDKGIRYLEAHHLDKMKYPFEGISGGGHGEHALMGYAHMKVMHDPNNPVVQQGVRSSQRLLGMLSQTDPGGHSSKTIYAVSVAAMLLAEVDRIAYQRELKRAADFLSRRQYRNGAYGYFAGEEGDISQTQYAMLALWTLDRAGMMIDYPSVPKTIAFLGRVQDPSGGWPYLAHDPGGAGGRVKQELVSVSMAVAGGSSLLIASDILRTWGETGAKDSPNIPGFPKAVKIFREDVGNENVVRPRVPGDPILSAIKECDGYLKSNSAMPDKLASVYPYYQLYTLERYESFKEIALQVKPNPSPLWFKSGVAYLQARQDADGGWNKDAYTTMNGTTSTSFALLFLIRSTQKAIAAASSGSLAGGQGLPKDTTEITVEGSEIKGKPVAAEMTNLLKILEKDDANNIEGKSIPDNLKLATNPKERAAQLDRMERLVRGSQSWQARRVAARLLGQSDELRVVPTLIYALSDPDPMVPIYARDGLRMIARRFEGFGLSDDPAEGETDLAQKQWRAWYRKMNPGYVFLDYDL</sequence>
<comment type="caution">
    <text evidence="1">The sequence shown here is derived from an EMBL/GenBank/DDBJ whole genome shotgun (WGS) entry which is preliminary data.</text>
</comment>
<dbReference type="SUPFAM" id="SSF48239">
    <property type="entry name" value="Terpenoid cyclases/Protein prenyltransferases"/>
    <property type="match status" value="1"/>
</dbReference>
<accession>A0A5C5Z1N7</accession>
<protein>
    <recommendedName>
        <fullName evidence="3">Prenyltransferase and squalene oxidase repeat protein</fullName>
    </recommendedName>
</protein>
<dbReference type="AlphaFoldDB" id="A0A5C5Z1N7"/>
<dbReference type="InterPro" id="IPR016024">
    <property type="entry name" value="ARM-type_fold"/>
</dbReference>
<dbReference type="Gene3D" id="1.50.10.20">
    <property type="match status" value="1"/>
</dbReference>
<evidence type="ECO:0000313" key="2">
    <source>
        <dbReference type="Proteomes" id="UP000315010"/>
    </source>
</evidence>
<organism evidence="1 2">
    <name type="scientific">Novipirellula herctigrandis</name>
    <dbReference type="NCBI Taxonomy" id="2527986"/>
    <lineage>
        <taxon>Bacteria</taxon>
        <taxon>Pseudomonadati</taxon>
        <taxon>Planctomycetota</taxon>
        <taxon>Planctomycetia</taxon>
        <taxon>Pirellulales</taxon>
        <taxon>Pirellulaceae</taxon>
        <taxon>Novipirellula</taxon>
    </lineage>
</organism>
<evidence type="ECO:0000313" key="1">
    <source>
        <dbReference type="EMBL" id="TWT81224.1"/>
    </source>
</evidence>
<dbReference type="SUPFAM" id="SSF48371">
    <property type="entry name" value="ARM repeat"/>
    <property type="match status" value="1"/>
</dbReference>
<gene>
    <name evidence="1" type="ORF">CA13_26740</name>
</gene>
<dbReference type="EMBL" id="SJPJ01000001">
    <property type="protein sequence ID" value="TWT81224.1"/>
    <property type="molecule type" value="Genomic_DNA"/>
</dbReference>
<dbReference type="InterPro" id="IPR008930">
    <property type="entry name" value="Terpenoid_cyclase/PrenylTrfase"/>
</dbReference>
<evidence type="ECO:0008006" key="3">
    <source>
        <dbReference type="Google" id="ProtNLM"/>
    </source>
</evidence>